<dbReference type="CDD" id="cd07377">
    <property type="entry name" value="WHTH_GntR"/>
    <property type="match status" value="1"/>
</dbReference>
<feature type="region of interest" description="Disordered" evidence="4">
    <location>
        <begin position="223"/>
        <end position="242"/>
    </location>
</feature>
<dbReference type="SMART" id="SM00345">
    <property type="entry name" value="HTH_GNTR"/>
    <property type="match status" value="1"/>
</dbReference>
<evidence type="ECO:0000256" key="3">
    <source>
        <dbReference type="ARBA" id="ARBA00023163"/>
    </source>
</evidence>
<gene>
    <name evidence="6" type="ORF">FM101_01180</name>
</gene>
<dbReference type="PRINTS" id="PR00035">
    <property type="entry name" value="HTHGNTR"/>
</dbReference>
<accession>A0A1R4EX20</accession>
<dbReference type="GO" id="GO:0003700">
    <property type="term" value="F:DNA-binding transcription factor activity"/>
    <property type="evidence" value="ECO:0007669"/>
    <property type="project" value="InterPro"/>
</dbReference>
<dbReference type="Gene3D" id="1.20.120.530">
    <property type="entry name" value="GntR ligand-binding domain-like"/>
    <property type="match status" value="1"/>
</dbReference>
<organism evidence="6 7">
    <name type="scientific">Arthrobacter rhombi</name>
    <dbReference type="NCBI Taxonomy" id="71253"/>
    <lineage>
        <taxon>Bacteria</taxon>
        <taxon>Bacillati</taxon>
        <taxon>Actinomycetota</taxon>
        <taxon>Actinomycetes</taxon>
        <taxon>Micrococcales</taxon>
        <taxon>Micrococcaceae</taxon>
        <taxon>Arthrobacter</taxon>
    </lineage>
</organism>
<dbReference type="SUPFAM" id="SSF48008">
    <property type="entry name" value="GntR ligand-binding domain-like"/>
    <property type="match status" value="1"/>
</dbReference>
<evidence type="ECO:0000256" key="2">
    <source>
        <dbReference type="ARBA" id="ARBA00023125"/>
    </source>
</evidence>
<evidence type="ECO:0000313" key="6">
    <source>
        <dbReference type="EMBL" id="SJM48131.1"/>
    </source>
</evidence>
<dbReference type="InterPro" id="IPR036388">
    <property type="entry name" value="WH-like_DNA-bd_sf"/>
</dbReference>
<evidence type="ECO:0000256" key="1">
    <source>
        <dbReference type="ARBA" id="ARBA00023015"/>
    </source>
</evidence>
<name>A0A1R4EX20_9MICC</name>
<dbReference type="InterPro" id="IPR000524">
    <property type="entry name" value="Tscrpt_reg_HTH_GntR"/>
</dbReference>
<dbReference type="Proteomes" id="UP000195913">
    <property type="component" value="Unassembled WGS sequence"/>
</dbReference>
<dbReference type="Pfam" id="PF07729">
    <property type="entry name" value="FCD"/>
    <property type="match status" value="1"/>
</dbReference>
<protein>
    <submittedName>
        <fullName evidence="6">Transcriptional regulator, GntR family</fullName>
    </submittedName>
</protein>
<keyword evidence="1" id="KW-0805">Transcription regulation</keyword>
<keyword evidence="2" id="KW-0238">DNA-binding</keyword>
<evidence type="ECO:0000313" key="7">
    <source>
        <dbReference type="Proteomes" id="UP000195913"/>
    </source>
</evidence>
<dbReference type="AlphaFoldDB" id="A0A1R4EX20"/>
<sequence length="242" mass="26081">MSSPVHEHDGADSRHAHTGAWIAAVLRQRIAGGLLTPGSKLSEQKLSVELGVSRNTLREAFGTLAAESVIVRIPNRGVFVASPGVEDIREIYRVRRVLEPSAVLWASPSDQELDAMDAILARAVAARDAGSVPEMADANQSLHQAVIALTGSQTLQVLMDRVLARMRLVFHAMASAPDFHTHYVSRNINLVAHLRAGSSEDAARLLRHDLDAAEAELLAHLEARTPRSAGPPSRSAVHTNTK</sequence>
<feature type="domain" description="HTH gntR-type" evidence="5">
    <location>
        <begin position="16"/>
        <end position="83"/>
    </location>
</feature>
<dbReference type="SUPFAM" id="SSF46785">
    <property type="entry name" value="Winged helix' DNA-binding domain"/>
    <property type="match status" value="1"/>
</dbReference>
<dbReference type="RefSeq" id="WP_086994244.1">
    <property type="nucleotide sequence ID" value="NZ_FUHW01000006.1"/>
</dbReference>
<dbReference type="PANTHER" id="PTHR43537">
    <property type="entry name" value="TRANSCRIPTIONAL REGULATOR, GNTR FAMILY"/>
    <property type="match status" value="1"/>
</dbReference>
<dbReference type="PANTHER" id="PTHR43537:SF45">
    <property type="entry name" value="GNTR FAMILY REGULATORY PROTEIN"/>
    <property type="match status" value="1"/>
</dbReference>
<dbReference type="InterPro" id="IPR011711">
    <property type="entry name" value="GntR_C"/>
</dbReference>
<dbReference type="GO" id="GO:0003677">
    <property type="term" value="F:DNA binding"/>
    <property type="evidence" value="ECO:0007669"/>
    <property type="project" value="UniProtKB-KW"/>
</dbReference>
<keyword evidence="7" id="KW-1185">Reference proteome</keyword>
<reference evidence="6 7" key="1">
    <citation type="submission" date="2017-02" db="EMBL/GenBank/DDBJ databases">
        <authorList>
            <person name="Peterson S.W."/>
        </authorList>
    </citation>
    <scope>NUCLEOTIDE SEQUENCE [LARGE SCALE GENOMIC DNA]</scope>
    <source>
        <strain evidence="6 7">B Ar 00.02</strain>
    </source>
</reference>
<evidence type="ECO:0000256" key="4">
    <source>
        <dbReference type="SAM" id="MobiDB-lite"/>
    </source>
</evidence>
<dbReference type="PROSITE" id="PS50949">
    <property type="entry name" value="HTH_GNTR"/>
    <property type="match status" value="1"/>
</dbReference>
<dbReference type="EMBL" id="FUHW01000006">
    <property type="protein sequence ID" value="SJM48131.1"/>
    <property type="molecule type" value="Genomic_DNA"/>
</dbReference>
<evidence type="ECO:0000259" key="5">
    <source>
        <dbReference type="PROSITE" id="PS50949"/>
    </source>
</evidence>
<proteinExistence type="predicted"/>
<dbReference type="SMART" id="SM00895">
    <property type="entry name" value="FCD"/>
    <property type="match status" value="1"/>
</dbReference>
<keyword evidence="3" id="KW-0804">Transcription</keyword>
<dbReference type="Gene3D" id="1.10.10.10">
    <property type="entry name" value="Winged helix-like DNA-binding domain superfamily/Winged helix DNA-binding domain"/>
    <property type="match status" value="1"/>
</dbReference>
<dbReference type="Pfam" id="PF00392">
    <property type="entry name" value="GntR"/>
    <property type="match status" value="1"/>
</dbReference>
<dbReference type="InterPro" id="IPR036390">
    <property type="entry name" value="WH_DNA-bd_sf"/>
</dbReference>
<dbReference type="InterPro" id="IPR008920">
    <property type="entry name" value="TF_FadR/GntR_C"/>
</dbReference>